<evidence type="ECO:0000256" key="1">
    <source>
        <dbReference type="SAM" id="MobiDB-lite"/>
    </source>
</evidence>
<feature type="compositionally biased region" description="Gly residues" evidence="1">
    <location>
        <begin position="453"/>
        <end position="493"/>
    </location>
</feature>
<dbReference type="AlphaFoldDB" id="A0A919MFG0"/>
<protein>
    <submittedName>
        <fullName evidence="4">Uncharacterized protein</fullName>
    </submittedName>
</protein>
<accession>A0A919MFG0</accession>
<feature type="compositionally biased region" description="Low complexity" evidence="1">
    <location>
        <begin position="555"/>
        <end position="568"/>
    </location>
</feature>
<feature type="region of interest" description="Disordered" evidence="1">
    <location>
        <begin position="368"/>
        <end position="668"/>
    </location>
</feature>
<feature type="signal peptide" evidence="3">
    <location>
        <begin position="1"/>
        <end position="20"/>
    </location>
</feature>
<keyword evidence="2" id="KW-0812">Transmembrane</keyword>
<feature type="chain" id="PRO_5036744430" evidence="3">
    <location>
        <begin position="21"/>
        <end position="668"/>
    </location>
</feature>
<reference evidence="4" key="1">
    <citation type="submission" date="2021-01" db="EMBL/GenBank/DDBJ databases">
        <title>Whole genome shotgun sequence of Actinoplanes nipponensis NBRC 14063.</title>
        <authorList>
            <person name="Komaki H."/>
            <person name="Tamura T."/>
        </authorList>
    </citation>
    <scope>NUCLEOTIDE SEQUENCE</scope>
    <source>
        <strain evidence="4">NBRC 14063</strain>
    </source>
</reference>
<feature type="compositionally biased region" description="Polar residues" evidence="1">
    <location>
        <begin position="637"/>
        <end position="646"/>
    </location>
</feature>
<sequence>MFPAILASGLVMVGAVPASAEPAPTVISAKAAAGKKICKVTDPALPELSGIVATKNGFVVVNDGADEASRRKVFFLDRDCEITKKVDYPSRPLDTEDLALSPDGDTLWIADTGDNNARDKTGDTRATIGLWSMPANGAKEPKIHRLAYPDGDKHDAEALLFNGDGTPIIVTKEVSGKTLLYTPVSALKTNNDEGVRLKRAGEIELPSSDTPGTPIARLAQTTVTGGAVAPGGGRVTLRTYLDAYEWDVADGDVLGALKNKPRKTPLPNEPFGEAITYSADGKLFYTVSDMGAGADPEAANYILSYTPATTIAETKTDKAAAEADDGASWYADLSLTDITYLIGGVGVLGALLVGAGVIGIMQARKKRRLEPPTKNTDPTDDGPDPLDAKTELLSVGGPAERPGVYGGKRPPAGAPSGPGVYGGKPAAAGAPAKGNGVYGGGRPPQGGQPAGRPGQGGQPGGRPGQGGQPGGRPGQGGQGGRPGGAPAGPGGRPGVPPAGPGGRPGQGGQPGGRPGQGGQPGGRPGQGGQPAVRPGQPPARPVQQPARPAQPPARPAQQPARPAQQPARPVQPPGRPGQGGGGRPGGGVYGAPPPPPPSGGRPQGGGPQRPSGFLGQGGGQQGGQPPGRPDGGGRQANGMNSYANRNDSSRRAEGRFENPGYGRTPRGY</sequence>
<organism evidence="4 5">
    <name type="scientific">Actinoplanes nipponensis</name>
    <dbReference type="NCBI Taxonomy" id="135950"/>
    <lineage>
        <taxon>Bacteria</taxon>
        <taxon>Bacillati</taxon>
        <taxon>Actinomycetota</taxon>
        <taxon>Actinomycetes</taxon>
        <taxon>Micromonosporales</taxon>
        <taxon>Micromonosporaceae</taxon>
        <taxon>Actinoplanes</taxon>
    </lineage>
</organism>
<feature type="compositionally biased region" description="Gly residues" evidence="1">
    <location>
        <begin position="614"/>
        <end position="635"/>
    </location>
</feature>
<gene>
    <name evidence="4" type="ORF">Ani05nite_10280</name>
</gene>
<keyword evidence="2" id="KW-1133">Transmembrane helix</keyword>
<dbReference type="EMBL" id="BOMQ01000013">
    <property type="protein sequence ID" value="GIE47494.1"/>
    <property type="molecule type" value="Genomic_DNA"/>
</dbReference>
<feature type="compositionally biased region" description="Gly residues" evidence="1">
    <location>
        <begin position="500"/>
        <end position="528"/>
    </location>
</feature>
<feature type="transmembrane region" description="Helical" evidence="2">
    <location>
        <begin position="338"/>
        <end position="360"/>
    </location>
</feature>
<feature type="compositionally biased region" description="Basic and acidic residues" evidence="1">
    <location>
        <begin position="647"/>
        <end position="656"/>
    </location>
</feature>
<keyword evidence="2" id="KW-0472">Membrane</keyword>
<proteinExistence type="predicted"/>
<dbReference type="SUPFAM" id="SSF75011">
    <property type="entry name" value="3-carboxy-cis,cis-mucoante lactonizing enzyme"/>
    <property type="match status" value="1"/>
</dbReference>
<evidence type="ECO:0000256" key="3">
    <source>
        <dbReference type="SAM" id="SignalP"/>
    </source>
</evidence>
<keyword evidence="5" id="KW-1185">Reference proteome</keyword>
<name>A0A919MFG0_9ACTN</name>
<feature type="compositionally biased region" description="Gly residues" evidence="1">
    <location>
        <begin position="576"/>
        <end position="589"/>
    </location>
</feature>
<comment type="caution">
    <text evidence="4">The sequence shown here is derived from an EMBL/GenBank/DDBJ whole genome shotgun (WGS) entry which is preliminary data.</text>
</comment>
<dbReference type="Proteomes" id="UP000647172">
    <property type="component" value="Unassembled WGS sequence"/>
</dbReference>
<evidence type="ECO:0000313" key="4">
    <source>
        <dbReference type="EMBL" id="GIE47494.1"/>
    </source>
</evidence>
<keyword evidence="3" id="KW-0732">Signal</keyword>
<evidence type="ECO:0000256" key="2">
    <source>
        <dbReference type="SAM" id="Phobius"/>
    </source>
</evidence>
<feature type="compositionally biased region" description="Low complexity" evidence="1">
    <location>
        <begin position="423"/>
        <end position="435"/>
    </location>
</feature>
<evidence type="ECO:0000313" key="5">
    <source>
        <dbReference type="Proteomes" id="UP000647172"/>
    </source>
</evidence>